<organism evidence="2">
    <name type="scientific">freshwater metagenome</name>
    <dbReference type="NCBI Taxonomy" id="449393"/>
    <lineage>
        <taxon>unclassified sequences</taxon>
        <taxon>metagenomes</taxon>
        <taxon>ecological metagenomes</taxon>
    </lineage>
</organism>
<gene>
    <name evidence="2" type="ORF">UFOPK3339_00630</name>
</gene>
<sequence>MVVAFPLSNLRLASVLTVSALSLTGCTMISTLVNTYGGEPSPAVAPSITPTFSPTGLVELAIGDCLDQTYLEDGINTTEPLVACDSEHDLEVFASLTFDGTAYPSVEDLVSFGSKQCALEFKNFVGLDFGISALDFQYYYPTESSWSNGDRGVDCVIFDPTQRTIGTLADAAR</sequence>
<proteinExistence type="predicted"/>
<dbReference type="Pfam" id="PF13845">
    <property type="entry name" value="Septum_form"/>
    <property type="match status" value="1"/>
</dbReference>
<evidence type="ECO:0000259" key="1">
    <source>
        <dbReference type="Pfam" id="PF13845"/>
    </source>
</evidence>
<dbReference type="InterPro" id="IPR026004">
    <property type="entry name" value="Septum_form"/>
</dbReference>
<protein>
    <submittedName>
        <fullName evidence="2">Unannotated protein</fullName>
    </submittedName>
</protein>
<feature type="domain" description="Septum formation-related" evidence="1">
    <location>
        <begin position="63"/>
        <end position="155"/>
    </location>
</feature>
<reference evidence="2" key="1">
    <citation type="submission" date="2020-05" db="EMBL/GenBank/DDBJ databases">
        <authorList>
            <person name="Chiriac C."/>
            <person name="Salcher M."/>
            <person name="Ghai R."/>
            <person name="Kavagutti S V."/>
        </authorList>
    </citation>
    <scope>NUCLEOTIDE SEQUENCE</scope>
</reference>
<accession>A0A6J7D7I4</accession>
<dbReference type="AlphaFoldDB" id="A0A6J7D7I4"/>
<name>A0A6J7D7I4_9ZZZZ</name>
<dbReference type="EMBL" id="CAFBLF010000080">
    <property type="protein sequence ID" value="CAB4865610.1"/>
    <property type="molecule type" value="Genomic_DNA"/>
</dbReference>
<evidence type="ECO:0000313" key="2">
    <source>
        <dbReference type="EMBL" id="CAB4865610.1"/>
    </source>
</evidence>